<dbReference type="InterPro" id="IPR005561">
    <property type="entry name" value="ANTAR"/>
</dbReference>
<dbReference type="SUPFAM" id="SSF52172">
    <property type="entry name" value="CheY-like"/>
    <property type="match status" value="1"/>
</dbReference>
<dbReference type="SMART" id="SM01012">
    <property type="entry name" value="ANTAR"/>
    <property type="match status" value="1"/>
</dbReference>
<dbReference type="EMBL" id="VULR01000022">
    <property type="protein sequence ID" value="MSS44326.1"/>
    <property type="molecule type" value="Genomic_DNA"/>
</dbReference>
<dbReference type="InterPro" id="IPR008327">
    <property type="entry name" value="Sig_transdc_resp-reg_antiterm"/>
</dbReference>
<accession>A0A844FKB2</accession>
<dbReference type="InterPro" id="IPR036388">
    <property type="entry name" value="WH-like_DNA-bd_sf"/>
</dbReference>
<dbReference type="Pfam" id="PF03861">
    <property type="entry name" value="ANTAR"/>
    <property type="match status" value="1"/>
</dbReference>
<dbReference type="Proteomes" id="UP000462760">
    <property type="component" value="Unassembled WGS sequence"/>
</dbReference>
<dbReference type="RefSeq" id="WP_154484997.1">
    <property type="nucleotide sequence ID" value="NZ_JAHLOA010000005.1"/>
</dbReference>
<keyword evidence="7" id="KW-1185">Reference proteome</keyword>
<keyword evidence="1" id="KW-0597">Phosphoprotein</keyword>
<evidence type="ECO:0000313" key="7">
    <source>
        <dbReference type="Proteomes" id="UP001108123"/>
    </source>
</evidence>
<evidence type="ECO:0000313" key="4">
    <source>
        <dbReference type="EMBL" id="MCG4565535.1"/>
    </source>
</evidence>
<dbReference type="Pfam" id="PF00072">
    <property type="entry name" value="Response_reg"/>
    <property type="match status" value="1"/>
</dbReference>
<dbReference type="PROSITE" id="PS50110">
    <property type="entry name" value="RESPONSE_REGULATORY"/>
    <property type="match status" value="1"/>
</dbReference>
<dbReference type="GO" id="GO:0000160">
    <property type="term" value="P:phosphorelay signal transduction system"/>
    <property type="evidence" value="ECO:0007669"/>
    <property type="project" value="InterPro"/>
</dbReference>
<dbReference type="SMART" id="SM00448">
    <property type="entry name" value="REC"/>
    <property type="match status" value="1"/>
</dbReference>
<dbReference type="GO" id="GO:0003723">
    <property type="term" value="F:RNA binding"/>
    <property type="evidence" value="ECO:0007669"/>
    <property type="project" value="InterPro"/>
</dbReference>
<dbReference type="EMBL" id="JAKNID010000036">
    <property type="protein sequence ID" value="MCG4565535.1"/>
    <property type="molecule type" value="Genomic_DNA"/>
</dbReference>
<reference evidence="4" key="2">
    <citation type="submission" date="2022-01" db="EMBL/GenBank/DDBJ databases">
        <title>Collection of gut derived symbiotic bacterial strains cultured from healthy donors.</title>
        <authorList>
            <person name="Lin H."/>
            <person name="Kohout C."/>
            <person name="Waligurski E."/>
            <person name="Pamer E.G."/>
        </authorList>
    </citation>
    <scope>NUCLEOTIDE SEQUENCE</scope>
    <source>
        <strain evidence="4">MSK.14.39</strain>
    </source>
</reference>
<dbReference type="Gene3D" id="1.10.10.10">
    <property type="entry name" value="Winged helix-like DNA-binding domain superfamily/Winged helix DNA-binding domain"/>
    <property type="match status" value="1"/>
</dbReference>
<reference evidence="5 6" key="1">
    <citation type="submission" date="2019-08" db="EMBL/GenBank/DDBJ databases">
        <title>In-depth cultivation of the pig gut microbiome towards novel bacterial diversity and tailored functional studies.</title>
        <authorList>
            <person name="Wylensek D."/>
            <person name="Hitch T.C.A."/>
            <person name="Clavel T."/>
        </authorList>
    </citation>
    <scope>NUCLEOTIDE SEQUENCE [LARGE SCALE GENOMIC DNA]</scope>
    <source>
        <strain evidence="5 6">Med78-601-WT-4W-RMD-3</strain>
    </source>
</reference>
<dbReference type="InterPro" id="IPR011006">
    <property type="entry name" value="CheY-like_superfamily"/>
</dbReference>
<dbReference type="InterPro" id="IPR001789">
    <property type="entry name" value="Sig_transdc_resp-reg_receiver"/>
</dbReference>
<evidence type="ECO:0000313" key="5">
    <source>
        <dbReference type="EMBL" id="MSS44326.1"/>
    </source>
</evidence>
<dbReference type="AlphaFoldDB" id="A0A844FKB2"/>
<feature type="domain" description="ANTAR" evidence="3">
    <location>
        <begin position="125"/>
        <end position="186"/>
    </location>
</feature>
<dbReference type="PANTHER" id="PTHR43367">
    <property type="match status" value="1"/>
</dbReference>
<evidence type="ECO:0000259" key="3">
    <source>
        <dbReference type="PROSITE" id="PS50921"/>
    </source>
</evidence>
<protein>
    <submittedName>
        <fullName evidence="5">Response regulator</fullName>
    </submittedName>
</protein>
<evidence type="ECO:0000256" key="1">
    <source>
        <dbReference type="PROSITE-ProRule" id="PRU00169"/>
    </source>
</evidence>
<dbReference type="Gene3D" id="3.40.50.2300">
    <property type="match status" value="1"/>
</dbReference>
<sequence>MSKKIVIAEDEPITRMDISEILTGAGYNVVGMASDGFDIVEMCKSLKPDLVLMDIKMPLLDGLKASRILLEEEIASCIVLLTAYSTREFINEAKGIGVMGYIVKPINEKNLLPAIEIALAKDEEMKYMKESMEKAKGELEARKLVERAKGILMNKGNVTEEEAYNMIRKLSMDKRAPMKDIAKAIIMNR</sequence>
<dbReference type="PROSITE" id="PS50921">
    <property type="entry name" value="ANTAR"/>
    <property type="match status" value="1"/>
</dbReference>
<evidence type="ECO:0000313" key="6">
    <source>
        <dbReference type="Proteomes" id="UP000462760"/>
    </source>
</evidence>
<proteinExistence type="predicted"/>
<organism evidence="5 6">
    <name type="scientific">Anaerosalibacter bizertensis</name>
    <dbReference type="NCBI Taxonomy" id="932217"/>
    <lineage>
        <taxon>Bacteria</taxon>
        <taxon>Bacillati</taxon>
        <taxon>Bacillota</taxon>
        <taxon>Tissierellia</taxon>
        <taxon>Tissierellales</taxon>
        <taxon>Sporanaerobacteraceae</taxon>
        <taxon>Anaerosalibacter</taxon>
    </lineage>
</organism>
<dbReference type="PIRSF" id="PIRSF036382">
    <property type="entry name" value="RR_antiterm"/>
    <property type="match status" value="1"/>
</dbReference>
<gene>
    <name evidence="5" type="ORF">FYJ27_11510</name>
    <name evidence="4" type="ORF">L0P62_08745</name>
</gene>
<feature type="modified residue" description="4-aspartylphosphate" evidence="1">
    <location>
        <position position="54"/>
    </location>
</feature>
<name>A0A844FKB2_9FIRM</name>
<comment type="caution">
    <text evidence="5">The sequence shown here is derived from an EMBL/GenBank/DDBJ whole genome shotgun (WGS) entry which is preliminary data.</text>
</comment>
<dbReference type="Proteomes" id="UP001108123">
    <property type="component" value="Unassembled WGS sequence"/>
</dbReference>
<feature type="domain" description="Response regulatory" evidence="2">
    <location>
        <begin position="4"/>
        <end position="119"/>
    </location>
</feature>
<dbReference type="PANTHER" id="PTHR43367:SF1">
    <property type="entry name" value="TWO-COMPONENT RESPONSE REGULATOR-LIKE APRR6-RELATED"/>
    <property type="match status" value="1"/>
</dbReference>
<evidence type="ECO:0000259" key="2">
    <source>
        <dbReference type="PROSITE" id="PS50110"/>
    </source>
</evidence>
<dbReference type="OrthoDB" id="9779069at2"/>